<name>A0A2S8SSP7_9BACT</name>
<sequence>MSSPILSPAEVEQALKESGALLEGHFLLASGRHSQFYIEKFRLLEQPRLTSKLCAEIARRFQNDEIETVVGPVTGGIILAFEVARILGVRAVYAERATDGAGFALRRGFQLKNGEKCLVVEDIVTTGGSAQKVVELVRQNGGEIVGCALLVDRSNGALKIDAPRVESLLEMRVDSWAPGEEPSWLEEKYGAARKPGTTK</sequence>
<evidence type="ECO:0000256" key="5">
    <source>
        <dbReference type="ARBA" id="ARBA00022842"/>
    </source>
</evidence>
<dbReference type="SUPFAM" id="SSF53271">
    <property type="entry name" value="PRTase-like"/>
    <property type="match status" value="1"/>
</dbReference>
<evidence type="ECO:0000259" key="8">
    <source>
        <dbReference type="Pfam" id="PF00156"/>
    </source>
</evidence>
<comment type="catalytic activity">
    <reaction evidence="7">
        <text>orotidine 5'-phosphate + diphosphate = orotate + 5-phospho-alpha-D-ribose 1-diphosphate</text>
        <dbReference type="Rhea" id="RHEA:10380"/>
        <dbReference type="ChEBI" id="CHEBI:30839"/>
        <dbReference type="ChEBI" id="CHEBI:33019"/>
        <dbReference type="ChEBI" id="CHEBI:57538"/>
        <dbReference type="ChEBI" id="CHEBI:58017"/>
        <dbReference type="EC" id="2.4.2.10"/>
    </reaction>
</comment>
<dbReference type="PANTHER" id="PTHR19278">
    <property type="entry name" value="OROTATE PHOSPHORIBOSYLTRANSFERASE"/>
    <property type="match status" value="1"/>
</dbReference>
<dbReference type="GO" id="GO:0004588">
    <property type="term" value="F:orotate phosphoribosyltransferase activity"/>
    <property type="evidence" value="ECO:0007669"/>
    <property type="project" value="UniProtKB-UniRule"/>
</dbReference>
<organism evidence="9 10">
    <name type="scientific">Abditibacterium utsteinense</name>
    <dbReference type="NCBI Taxonomy" id="1960156"/>
    <lineage>
        <taxon>Bacteria</taxon>
        <taxon>Pseudomonadati</taxon>
        <taxon>Abditibacteriota</taxon>
        <taxon>Abditibacteriia</taxon>
        <taxon>Abditibacteriales</taxon>
        <taxon>Abditibacteriaceae</taxon>
        <taxon>Abditibacterium</taxon>
    </lineage>
</organism>
<evidence type="ECO:0000256" key="6">
    <source>
        <dbReference type="ARBA" id="ARBA00022975"/>
    </source>
</evidence>
<dbReference type="PANTHER" id="PTHR19278:SF9">
    <property type="entry name" value="URIDINE 5'-MONOPHOSPHATE SYNTHASE"/>
    <property type="match status" value="1"/>
</dbReference>
<dbReference type="InterPro" id="IPR000836">
    <property type="entry name" value="PRTase_dom"/>
</dbReference>
<keyword evidence="6 7" id="KW-0665">Pyrimidine biosynthesis</keyword>
<keyword evidence="10" id="KW-1185">Reference proteome</keyword>
<evidence type="ECO:0000256" key="2">
    <source>
        <dbReference type="ARBA" id="ARBA00011971"/>
    </source>
</evidence>
<dbReference type="HAMAP" id="MF_01208">
    <property type="entry name" value="PyrE"/>
    <property type="match status" value="1"/>
</dbReference>
<keyword evidence="4 7" id="KW-0808">Transferase</keyword>
<dbReference type="InterPro" id="IPR023031">
    <property type="entry name" value="OPRT"/>
</dbReference>
<comment type="subunit">
    <text evidence="7">Homodimer.</text>
</comment>
<dbReference type="EC" id="2.4.2.10" evidence="2 7"/>
<accession>A0A2S8SSP7</accession>
<evidence type="ECO:0000256" key="7">
    <source>
        <dbReference type="HAMAP-Rule" id="MF_01208"/>
    </source>
</evidence>
<dbReference type="InterPro" id="IPR006273">
    <property type="entry name" value="Orotate_PRibTrfase_bac"/>
</dbReference>
<dbReference type="Gene3D" id="3.40.50.2020">
    <property type="match status" value="1"/>
</dbReference>
<dbReference type="InterPro" id="IPR029057">
    <property type="entry name" value="PRTase-like"/>
</dbReference>
<dbReference type="EMBL" id="NIGF01000008">
    <property type="protein sequence ID" value="PQV63815.1"/>
    <property type="molecule type" value="Genomic_DNA"/>
</dbReference>
<feature type="binding site" description="in other chain" evidence="7">
    <location>
        <begin position="121"/>
        <end position="129"/>
    </location>
    <ligand>
        <name>5-phospho-alpha-D-ribose 1-diphosphate</name>
        <dbReference type="ChEBI" id="CHEBI:58017"/>
        <note>ligand shared between dimeric partners</note>
    </ligand>
</feature>
<comment type="pathway">
    <text evidence="1 7">Pyrimidine metabolism; UMP biosynthesis via de novo pathway; UMP from orotate: step 1/2.</text>
</comment>
<dbReference type="UniPathway" id="UPA00070">
    <property type="reaction ID" value="UER00119"/>
</dbReference>
<evidence type="ECO:0000256" key="3">
    <source>
        <dbReference type="ARBA" id="ARBA00022676"/>
    </source>
</evidence>
<feature type="binding site" evidence="7">
    <location>
        <position position="125"/>
    </location>
    <ligand>
        <name>orotate</name>
        <dbReference type="ChEBI" id="CHEBI:30839"/>
    </ligand>
</feature>
<dbReference type="Pfam" id="PF00156">
    <property type="entry name" value="Pribosyltran"/>
    <property type="match status" value="1"/>
</dbReference>
<evidence type="ECO:0000256" key="1">
    <source>
        <dbReference type="ARBA" id="ARBA00004889"/>
    </source>
</evidence>
<comment type="function">
    <text evidence="7">Catalyzes the transfer of a ribosyl phosphate group from 5-phosphoribose 1-diphosphate to orotate, leading to the formation of orotidine monophosphate (OMP).</text>
</comment>
<dbReference type="CDD" id="cd06223">
    <property type="entry name" value="PRTases_typeI"/>
    <property type="match status" value="1"/>
</dbReference>
<keyword evidence="3 7" id="KW-0328">Glycosyltransferase</keyword>
<reference evidence="9 10" key="1">
    <citation type="journal article" date="2018" name="Syst. Appl. Microbiol.">
        <title>Abditibacterium utsteinense sp. nov., the first cultivated member of candidate phylum FBP, isolated from ice-free Antarctic soil samples.</title>
        <authorList>
            <person name="Tahon G."/>
            <person name="Tytgat B."/>
            <person name="Lebbe L."/>
            <person name="Carlier A."/>
            <person name="Willems A."/>
        </authorList>
    </citation>
    <scope>NUCLEOTIDE SEQUENCE [LARGE SCALE GENOMIC DNA]</scope>
    <source>
        <strain evidence="9 10">LMG 29911</strain>
    </source>
</reference>
<feature type="domain" description="Phosphoribosyltransferase" evidence="8">
    <location>
        <begin position="53"/>
        <end position="168"/>
    </location>
</feature>
<dbReference type="InParanoid" id="A0A2S8SSP7"/>
<evidence type="ECO:0000313" key="9">
    <source>
        <dbReference type="EMBL" id="PQV63815.1"/>
    </source>
</evidence>
<dbReference type="Proteomes" id="UP000237684">
    <property type="component" value="Unassembled WGS sequence"/>
</dbReference>
<dbReference type="GO" id="GO:0044205">
    <property type="term" value="P:'de novo' UMP biosynthetic process"/>
    <property type="evidence" value="ECO:0007669"/>
    <property type="project" value="UniProtKB-UniRule"/>
</dbReference>
<proteinExistence type="inferred from homology"/>
<evidence type="ECO:0000256" key="4">
    <source>
        <dbReference type="ARBA" id="ARBA00022679"/>
    </source>
</evidence>
<feature type="binding site" evidence="7">
    <location>
        <position position="153"/>
    </location>
    <ligand>
        <name>orotate</name>
        <dbReference type="ChEBI" id="CHEBI:30839"/>
    </ligand>
</feature>
<protein>
    <recommendedName>
        <fullName evidence="2 7">Orotate phosphoribosyltransferase</fullName>
        <shortName evidence="7">OPRT</shortName>
        <shortName evidence="7">OPRTase</shortName>
        <ecNumber evidence="2 7">2.4.2.10</ecNumber>
    </recommendedName>
</protein>
<comment type="cofactor">
    <cofactor evidence="7">
        <name>Mg(2+)</name>
        <dbReference type="ChEBI" id="CHEBI:18420"/>
    </cofactor>
</comment>
<keyword evidence="5 7" id="KW-0460">Magnesium</keyword>
<dbReference type="GO" id="GO:0000287">
    <property type="term" value="F:magnesium ion binding"/>
    <property type="evidence" value="ECO:0007669"/>
    <property type="project" value="UniProtKB-UniRule"/>
</dbReference>
<dbReference type="NCBIfam" id="TIGR01367">
    <property type="entry name" value="pyrE_Therm"/>
    <property type="match status" value="1"/>
</dbReference>
<comment type="similarity">
    <text evidence="7">Belongs to the purine/pyrimidine phosphoribosyltransferase family. PyrE subfamily.</text>
</comment>
<dbReference type="GO" id="GO:0019856">
    <property type="term" value="P:pyrimidine nucleobase biosynthetic process"/>
    <property type="evidence" value="ECO:0007669"/>
    <property type="project" value="InterPro"/>
</dbReference>
<comment type="caution">
    <text evidence="9">The sequence shown here is derived from an EMBL/GenBank/DDBJ whole genome shotgun (WGS) entry which is preliminary data.</text>
</comment>
<comment type="caution">
    <text evidence="7">Lacks conserved residue(s) required for the propagation of feature annotation.</text>
</comment>
<gene>
    <name evidence="7" type="primary">pyrE</name>
    <name evidence="9" type="ORF">B1R32_10819</name>
</gene>
<dbReference type="FunCoup" id="A0A2S8SSP7">
    <property type="interactions" value="188"/>
</dbReference>
<evidence type="ECO:0000313" key="10">
    <source>
        <dbReference type="Proteomes" id="UP000237684"/>
    </source>
</evidence>
<dbReference type="AlphaFoldDB" id="A0A2S8SSP7"/>